<accession>A0A1H5U0K7</accession>
<dbReference type="Proteomes" id="UP000236732">
    <property type="component" value="Unassembled WGS sequence"/>
</dbReference>
<dbReference type="EMBL" id="FNVT01000001">
    <property type="protein sequence ID" value="SEF67791.1"/>
    <property type="molecule type" value="Genomic_DNA"/>
</dbReference>
<sequence length="234" mass="23707">MDGRGARAEVRSGVWAEVRCRVWAEVRSGAGVEEGGGGAGDGSGARVTRSGGRSEGRCRGALGWLWWVQGVVVDGLVWVVPADLRSDLLGDGWVQGVVVDQLVWVVPAGPCGGLLGGGWGVGVSPTGFDGLARAPGRAAEETAGAAGRSGDRPEPGFGYGALCRWVGGSHASEDTVPAMVAISPNGVLGMVVRSAGAPVDNEAPQVGGGWIPWDGCGRSQDVGPLGVGPLTWRC</sequence>
<proteinExistence type="predicted"/>
<evidence type="ECO:0000313" key="2">
    <source>
        <dbReference type="EMBL" id="SEF67791.1"/>
    </source>
</evidence>
<reference evidence="2 3" key="1">
    <citation type="submission" date="2016-10" db="EMBL/GenBank/DDBJ databases">
        <authorList>
            <person name="de Groot N.N."/>
        </authorList>
    </citation>
    <scope>NUCLEOTIDE SEQUENCE [LARGE SCALE GENOMIC DNA]</scope>
    <source>
        <strain evidence="2 3">CGMCC 4.7037</strain>
    </source>
</reference>
<evidence type="ECO:0000313" key="3">
    <source>
        <dbReference type="Proteomes" id="UP000236732"/>
    </source>
</evidence>
<gene>
    <name evidence="2" type="ORF">SAMN05444920_101351</name>
</gene>
<keyword evidence="3" id="KW-1185">Reference proteome</keyword>
<feature type="compositionally biased region" description="Gly residues" evidence="1">
    <location>
        <begin position="33"/>
        <end position="43"/>
    </location>
</feature>
<feature type="region of interest" description="Disordered" evidence="1">
    <location>
        <begin position="33"/>
        <end position="55"/>
    </location>
</feature>
<name>A0A1H5U0K7_9ACTN</name>
<organism evidence="2 3">
    <name type="scientific">Nonomuraea solani</name>
    <dbReference type="NCBI Taxonomy" id="1144553"/>
    <lineage>
        <taxon>Bacteria</taxon>
        <taxon>Bacillati</taxon>
        <taxon>Actinomycetota</taxon>
        <taxon>Actinomycetes</taxon>
        <taxon>Streptosporangiales</taxon>
        <taxon>Streptosporangiaceae</taxon>
        <taxon>Nonomuraea</taxon>
    </lineage>
</organism>
<dbReference type="AlphaFoldDB" id="A0A1H5U0K7"/>
<protein>
    <submittedName>
        <fullName evidence="2">Uncharacterized protein</fullName>
    </submittedName>
</protein>
<evidence type="ECO:0000256" key="1">
    <source>
        <dbReference type="SAM" id="MobiDB-lite"/>
    </source>
</evidence>